<organism evidence="1 2">
    <name type="scientific">Rhodotorula mucilaginosa</name>
    <name type="common">Yeast</name>
    <name type="synonym">Rhodotorula rubra</name>
    <dbReference type="NCBI Taxonomy" id="5537"/>
    <lineage>
        <taxon>Eukaryota</taxon>
        <taxon>Fungi</taxon>
        <taxon>Dikarya</taxon>
        <taxon>Basidiomycota</taxon>
        <taxon>Pucciniomycotina</taxon>
        <taxon>Microbotryomycetes</taxon>
        <taxon>Sporidiobolales</taxon>
        <taxon>Sporidiobolaceae</taxon>
        <taxon>Rhodotorula</taxon>
    </lineage>
</organism>
<comment type="caution">
    <text evidence="1">The sequence shown here is derived from an EMBL/GenBank/DDBJ whole genome shotgun (WGS) entry which is preliminary data.</text>
</comment>
<evidence type="ECO:0000313" key="1">
    <source>
        <dbReference type="EMBL" id="KAG0657219.1"/>
    </source>
</evidence>
<dbReference type="AlphaFoldDB" id="A0A9P6VXX9"/>
<proteinExistence type="predicted"/>
<dbReference type="Proteomes" id="UP000777482">
    <property type="component" value="Unassembled WGS sequence"/>
</dbReference>
<evidence type="ECO:0000313" key="2">
    <source>
        <dbReference type="Proteomes" id="UP000777482"/>
    </source>
</evidence>
<accession>A0A9P6VXX9</accession>
<dbReference type="EMBL" id="PUHQ01000084">
    <property type="protein sequence ID" value="KAG0657219.1"/>
    <property type="molecule type" value="Genomic_DNA"/>
</dbReference>
<sequence length="272" mass="29477">MKDPTISVRPAETWPWALFRPVATPPATSDDCFWHRIAAAARSHPPTIDPALLSTASALSLPPALFSPDPRLRSFHALAALYYQDSLAELPPGYYSLPLSLPRTAPAQGGKSGSYRAWLDYLNGDARLAQLLPLSPPRDLAIARAKRLITLPPPMAPAPAAFATLNLPHGFSTGVARKTLAGKAAICTISARLDPLFRATPSSDQILLGLPLLHADAPPDRHPFLRAVVAVAITTLWRRRLDFLHHEGPTPLCDNPQDLAAKAFTRIAERLE</sequence>
<name>A0A9P6VXX9_RHOMI</name>
<gene>
    <name evidence="1" type="ORF">C6P46_006612</name>
</gene>
<protein>
    <submittedName>
        <fullName evidence="1">Uncharacterized protein</fullName>
    </submittedName>
</protein>
<reference evidence="1 2" key="1">
    <citation type="submission" date="2020-11" db="EMBL/GenBank/DDBJ databases">
        <title>Kefir isolates.</title>
        <authorList>
            <person name="Marcisauskas S."/>
            <person name="Kim Y."/>
            <person name="Blasche S."/>
        </authorList>
    </citation>
    <scope>NUCLEOTIDE SEQUENCE [LARGE SCALE GENOMIC DNA]</scope>
    <source>
        <strain evidence="1 2">KR</strain>
    </source>
</reference>
<keyword evidence="2" id="KW-1185">Reference proteome</keyword>